<dbReference type="Proteomes" id="UP000886804">
    <property type="component" value="Unassembled WGS sequence"/>
</dbReference>
<reference evidence="9" key="1">
    <citation type="journal article" date="2021" name="PeerJ">
        <title>Extensive microbial diversity within the chicken gut microbiome revealed by metagenomics and culture.</title>
        <authorList>
            <person name="Gilroy R."/>
            <person name="Ravi A."/>
            <person name="Getino M."/>
            <person name="Pursley I."/>
            <person name="Horton D.L."/>
            <person name="Alikhan N.F."/>
            <person name="Baker D."/>
            <person name="Gharbi K."/>
            <person name="Hall N."/>
            <person name="Watson M."/>
            <person name="Adriaenssens E.M."/>
            <person name="Foster-Nyarko E."/>
            <person name="Jarju S."/>
            <person name="Secka A."/>
            <person name="Antonio M."/>
            <person name="Oren A."/>
            <person name="Chaudhuri R.R."/>
            <person name="La Ragione R."/>
            <person name="Hildebrand F."/>
            <person name="Pallen M.J."/>
        </authorList>
    </citation>
    <scope>NUCLEOTIDE SEQUENCE</scope>
    <source>
        <strain evidence="9">CHK188-4685</strain>
    </source>
</reference>
<keyword evidence="3 7" id="KW-0812">Transmembrane</keyword>
<feature type="domain" description="Peptidase S54 rhomboid" evidence="8">
    <location>
        <begin position="55"/>
        <end position="195"/>
    </location>
</feature>
<keyword evidence="5 7" id="KW-1133">Transmembrane helix</keyword>
<dbReference type="AlphaFoldDB" id="A0A9D2RL10"/>
<dbReference type="SUPFAM" id="SSF144091">
    <property type="entry name" value="Rhomboid-like"/>
    <property type="match status" value="1"/>
</dbReference>
<proteinExistence type="inferred from homology"/>
<feature type="transmembrane region" description="Helical" evidence="7">
    <location>
        <begin position="121"/>
        <end position="140"/>
    </location>
</feature>
<comment type="similarity">
    <text evidence="2">Belongs to the peptidase S54 family.</text>
</comment>
<protein>
    <submittedName>
        <fullName evidence="9">Rhomboid family intramembrane serine protease</fullName>
    </submittedName>
</protein>
<accession>A0A9D2RL10</accession>
<dbReference type="Pfam" id="PF01694">
    <property type="entry name" value="Rhomboid"/>
    <property type="match status" value="1"/>
</dbReference>
<dbReference type="GO" id="GO:0004252">
    <property type="term" value="F:serine-type endopeptidase activity"/>
    <property type="evidence" value="ECO:0007669"/>
    <property type="project" value="InterPro"/>
</dbReference>
<comment type="subcellular location">
    <subcellularLocation>
        <location evidence="1">Membrane</location>
        <topology evidence="1">Multi-pass membrane protein</topology>
    </subcellularLocation>
</comment>
<dbReference type="GO" id="GO:0016020">
    <property type="term" value="C:membrane"/>
    <property type="evidence" value="ECO:0007669"/>
    <property type="project" value="UniProtKB-SubCell"/>
</dbReference>
<feature type="transmembrane region" description="Helical" evidence="7">
    <location>
        <begin position="64"/>
        <end position="84"/>
    </location>
</feature>
<dbReference type="EMBL" id="DWYS01000067">
    <property type="protein sequence ID" value="HJB07373.1"/>
    <property type="molecule type" value="Genomic_DNA"/>
</dbReference>
<evidence type="ECO:0000256" key="3">
    <source>
        <dbReference type="ARBA" id="ARBA00022692"/>
    </source>
</evidence>
<evidence type="ECO:0000313" key="9">
    <source>
        <dbReference type="EMBL" id="HJB07373.1"/>
    </source>
</evidence>
<feature type="transmembrane region" description="Helical" evidence="7">
    <location>
        <begin position="12"/>
        <end position="30"/>
    </location>
</feature>
<dbReference type="InterPro" id="IPR035952">
    <property type="entry name" value="Rhomboid-like_sf"/>
</dbReference>
<organism evidence="9 10">
    <name type="scientific">Candidatus Enterocloster faecavium</name>
    <dbReference type="NCBI Taxonomy" id="2838560"/>
    <lineage>
        <taxon>Bacteria</taxon>
        <taxon>Bacillati</taxon>
        <taxon>Bacillota</taxon>
        <taxon>Clostridia</taxon>
        <taxon>Lachnospirales</taxon>
        <taxon>Lachnospiraceae</taxon>
        <taxon>Enterocloster</taxon>
    </lineage>
</organism>
<dbReference type="PANTHER" id="PTHR43731">
    <property type="entry name" value="RHOMBOID PROTEASE"/>
    <property type="match status" value="1"/>
</dbReference>
<evidence type="ECO:0000256" key="6">
    <source>
        <dbReference type="ARBA" id="ARBA00023136"/>
    </source>
</evidence>
<evidence type="ECO:0000256" key="1">
    <source>
        <dbReference type="ARBA" id="ARBA00004141"/>
    </source>
</evidence>
<dbReference type="InterPro" id="IPR050925">
    <property type="entry name" value="Rhomboid_protease_S54"/>
</dbReference>
<keyword evidence="9" id="KW-0645">Protease</keyword>
<feature type="transmembrane region" description="Helical" evidence="7">
    <location>
        <begin position="152"/>
        <end position="170"/>
    </location>
</feature>
<evidence type="ECO:0000256" key="7">
    <source>
        <dbReference type="SAM" id="Phobius"/>
    </source>
</evidence>
<evidence type="ECO:0000256" key="4">
    <source>
        <dbReference type="ARBA" id="ARBA00022801"/>
    </source>
</evidence>
<evidence type="ECO:0000256" key="2">
    <source>
        <dbReference type="ARBA" id="ARBA00009045"/>
    </source>
</evidence>
<dbReference type="Gene3D" id="1.20.1540.10">
    <property type="entry name" value="Rhomboid-like"/>
    <property type="match status" value="1"/>
</dbReference>
<reference evidence="9" key="2">
    <citation type="submission" date="2021-04" db="EMBL/GenBank/DDBJ databases">
        <authorList>
            <person name="Gilroy R."/>
        </authorList>
    </citation>
    <scope>NUCLEOTIDE SEQUENCE</scope>
    <source>
        <strain evidence="9">CHK188-4685</strain>
    </source>
</reference>
<dbReference type="GO" id="GO:0006508">
    <property type="term" value="P:proteolysis"/>
    <property type="evidence" value="ECO:0007669"/>
    <property type="project" value="UniProtKB-KW"/>
</dbReference>
<feature type="transmembrane region" description="Helical" evidence="7">
    <location>
        <begin position="96"/>
        <end position="115"/>
    </location>
</feature>
<name>A0A9D2RL10_9FIRM</name>
<sequence length="203" mass="22315">MEEILRYGRSAFINTAIAAANVLFFLYLELIGSTEDGIFMIAHGAMFSPLVLEKHQYGRLLTSIFMHFGVSHLMNNMLILLILGEKLERILGHAKYLIFYLMCGIAANLISMGVHQYLGEIVIGAGASGAIFGVIGGLVWAAARNRGRLQQLTSRQLGIILVIVLYYGFSSRNIDNWAHLGGLAAGILLCILMYRRPKAVRGA</sequence>
<dbReference type="PANTHER" id="PTHR43731:SF14">
    <property type="entry name" value="PRESENILIN-ASSOCIATED RHOMBOID-LIKE PROTEIN, MITOCHONDRIAL"/>
    <property type="match status" value="1"/>
</dbReference>
<dbReference type="InterPro" id="IPR022764">
    <property type="entry name" value="Peptidase_S54_rhomboid_dom"/>
</dbReference>
<gene>
    <name evidence="9" type="ORF">H9716_05840</name>
</gene>
<feature type="transmembrane region" description="Helical" evidence="7">
    <location>
        <begin position="176"/>
        <end position="194"/>
    </location>
</feature>
<comment type="caution">
    <text evidence="9">The sequence shown here is derived from an EMBL/GenBank/DDBJ whole genome shotgun (WGS) entry which is preliminary data.</text>
</comment>
<keyword evidence="6 7" id="KW-0472">Membrane</keyword>
<evidence type="ECO:0000313" key="10">
    <source>
        <dbReference type="Proteomes" id="UP000886804"/>
    </source>
</evidence>
<evidence type="ECO:0000259" key="8">
    <source>
        <dbReference type="Pfam" id="PF01694"/>
    </source>
</evidence>
<evidence type="ECO:0000256" key="5">
    <source>
        <dbReference type="ARBA" id="ARBA00022989"/>
    </source>
</evidence>
<keyword evidence="4" id="KW-0378">Hydrolase</keyword>